<dbReference type="Gene3D" id="1.10.150.20">
    <property type="entry name" value="5' to 3' exonuclease, C-terminal subdomain"/>
    <property type="match status" value="1"/>
</dbReference>
<dbReference type="PANTHER" id="PTHR11076">
    <property type="entry name" value="DNA REPAIR POLYMERASE UMUC / TRANSFERASE FAMILY MEMBER"/>
    <property type="match status" value="1"/>
</dbReference>
<evidence type="ECO:0000256" key="6">
    <source>
        <dbReference type="ARBA" id="ARBA00022695"/>
    </source>
</evidence>
<evidence type="ECO:0000256" key="7">
    <source>
        <dbReference type="ARBA" id="ARBA00022705"/>
    </source>
</evidence>
<dbReference type="InterPro" id="IPR022880">
    <property type="entry name" value="DNApol_IV"/>
</dbReference>
<dbReference type="EC" id="2.7.7.7" evidence="15"/>
<dbReference type="PROSITE" id="PS50173">
    <property type="entry name" value="UMUC"/>
    <property type="match status" value="1"/>
</dbReference>
<dbReference type="GO" id="GO:0006261">
    <property type="term" value="P:DNA-templated DNA replication"/>
    <property type="evidence" value="ECO:0007669"/>
    <property type="project" value="UniProtKB-UniRule"/>
</dbReference>
<dbReference type="GO" id="GO:0000287">
    <property type="term" value="F:magnesium ion binding"/>
    <property type="evidence" value="ECO:0007669"/>
    <property type="project" value="UniProtKB-UniRule"/>
</dbReference>
<comment type="catalytic activity">
    <reaction evidence="14 15">
        <text>DNA(n) + a 2'-deoxyribonucleoside 5'-triphosphate = DNA(n+1) + diphosphate</text>
        <dbReference type="Rhea" id="RHEA:22508"/>
        <dbReference type="Rhea" id="RHEA-COMP:17339"/>
        <dbReference type="Rhea" id="RHEA-COMP:17340"/>
        <dbReference type="ChEBI" id="CHEBI:33019"/>
        <dbReference type="ChEBI" id="CHEBI:61560"/>
        <dbReference type="ChEBI" id="CHEBI:173112"/>
        <dbReference type="EC" id="2.7.7.7"/>
    </reaction>
</comment>
<evidence type="ECO:0000256" key="8">
    <source>
        <dbReference type="ARBA" id="ARBA00022723"/>
    </source>
</evidence>
<dbReference type="InterPro" id="IPR053848">
    <property type="entry name" value="IMS_HHH_1"/>
</dbReference>
<dbReference type="NCBIfam" id="NF002677">
    <property type="entry name" value="PRK02406.1"/>
    <property type="match status" value="1"/>
</dbReference>
<dbReference type="Pfam" id="PF11799">
    <property type="entry name" value="IMS_C"/>
    <property type="match status" value="1"/>
</dbReference>
<dbReference type="InterPro" id="IPR001126">
    <property type="entry name" value="UmuC"/>
</dbReference>
<dbReference type="GO" id="GO:0006281">
    <property type="term" value="P:DNA repair"/>
    <property type="evidence" value="ECO:0007669"/>
    <property type="project" value="UniProtKB-UniRule"/>
</dbReference>
<sequence length="362" mass="41110">MQRIILHLDLDYFYAQVEETRKPEIKNKPVVICQYSGRSEDSGAVATTNYIARKFNVKSGLAIKTAKKLLQNTDSVFISANHELYESISETIMNIIRKYSDEFEQLSIDEACIDISNKTNNDYQNATTYGNELKEEIKKLENLTCSIGISPNKLISKMAADSNKPNGTTVILPDKVKDFLFPQKVNKLYGIGPKTNAKLSEFNITTIEELANSERTLLIDEFGQKFGVYLHDSANGIDNEEVKDKPADQIGRIVTLKEDTRDFDLISQSINKLSKDISDQTLEKKITFKTVSITAIMEDLTIYQRSKSFEIFQNSNDIITTTSQELLKNFLLQESRKLRRIGVRVSNFSQSKGQTNLFDFNS</sequence>
<keyword evidence="12 15" id="KW-0238">DNA-binding</keyword>
<keyword evidence="13 15" id="KW-0234">DNA repair</keyword>
<dbReference type="GO" id="GO:0003684">
    <property type="term" value="F:damaged DNA binding"/>
    <property type="evidence" value="ECO:0007669"/>
    <property type="project" value="InterPro"/>
</dbReference>
<evidence type="ECO:0000259" key="16">
    <source>
        <dbReference type="PROSITE" id="PS50173"/>
    </source>
</evidence>
<dbReference type="Gene3D" id="3.40.1170.60">
    <property type="match status" value="1"/>
</dbReference>
<keyword evidence="11 15" id="KW-0239">DNA-directed DNA polymerase</keyword>
<comment type="subunit">
    <text evidence="15">Monomer.</text>
</comment>
<evidence type="ECO:0000256" key="9">
    <source>
        <dbReference type="ARBA" id="ARBA00022763"/>
    </source>
</evidence>
<comment type="cofactor">
    <cofactor evidence="15">
        <name>Mg(2+)</name>
        <dbReference type="ChEBI" id="CHEBI:18420"/>
    </cofactor>
    <text evidence="15">Binds 2 magnesium ions per subunit.</text>
</comment>
<feature type="active site" evidence="15">
    <location>
        <position position="110"/>
    </location>
</feature>
<keyword evidence="6 15" id="KW-0548">Nucleotidyltransferase</keyword>
<dbReference type="InterPro" id="IPR017961">
    <property type="entry name" value="DNA_pol_Y-fam_little_finger"/>
</dbReference>
<evidence type="ECO:0000256" key="11">
    <source>
        <dbReference type="ARBA" id="ARBA00022932"/>
    </source>
</evidence>
<dbReference type="InterPro" id="IPR050116">
    <property type="entry name" value="DNA_polymerase-Y"/>
</dbReference>
<keyword evidence="8 15" id="KW-0479">Metal-binding</keyword>
<evidence type="ECO:0000256" key="5">
    <source>
        <dbReference type="ARBA" id="ARBA00022679"/>
    </source>
</evidence>
<dbReference type="SUPFAM" id="SSF100879">
    <property type="entry name" value="Lesion bypass DNA polymerase (Y-family), little finger domain"/>
    <property type="match status" value="1"/>
</dbReference>
<comment type="subcellular location">
    <subcellularLocation>
        <location evidence="1 15">Cytoplasm</location>
    </subcellularLocation>
</comment>
<comment type="similarity">
    <text evidence="2 15">Belongs to the DNA polymerase type-Y family.</text>
</comment>
<accession>A0A075FG64</accession>
<keyword evidence="7 15" id="KW-0235">DNA replication</keyword>
<evidence type="ECO:0000256" key="13">
    <source>
        <dbReference type="ARBA" id="ARBA00023204"/>
    </source>
</evidence>
<gene>
    <name evidence="15" type="primary">dbh</name>
</gene>
<dbReference type="EMBL" id="KF900305">
    <property type="protein sequence ID" value="AIE90340.1"/>
    <property type="molecule type" value="Genomic_DNA"/>
</dbReference>
<evidence type="ECO:0000256" key="15">
    <source>
        <dbReference type="HAMAP-Rule" id="MF_01113"/>
    </source>
</evidence>
<evidence type="ECO:0000256" key="4">
    <source>
        <dbReference type="ARBA" id="ARBA00022490"/>
    </source>
</evidence>
<evidence type="ECO:0000256" key="3">
    <source>
        <dbReference type="ARBA" id="ARBA00022457"/>
    </source>
</evidence>
<evidence type="ECO:0000256" key="14">
    <source>
        <dbReference type="ARBA" id="ARBA00049244"/>
    </source>
</evidence>
<organism evidence="17">
    <name type="scientific">uncultured marine thaumarchaeote AD1000_02_C08</name>
    <dbReference type="NCBI Taxonomy" id="1455880"/>
    <lineage>
        <taxon>Archaea</taxon>
        <taxon>Nitrososphaerota</taxon>
        <taxon>environmental samples</taxon>
    </lineage>
</organism>
<keyword evidence="4 15" id="KW-0963">Cytoplasm</keyword>
<reference evidence="17" key="1">
    <citation type="journal article" date="2014" name="Genome Biol. Evol.">
        <title>Pangenome evidence for extensive interdomain horizontal transfer affecting lineage core and shell genes in uncultured planktonic thaumarchaeota and euryarchaeota.</title>
        <authorList>
            <person name="Deschamps P."/>
            <person name="Zivanovic Y."/>
            <person name="Moreira D."/>
            <person name="Rodriguez-Valera F."/>
            <person name="Lopez-Garcia P."/>
        </authorList>
    </citation>
    <scope>NUCLEOTIDE SEQUENCE</scope>
</reference>
<feature type="binding site" evidence="15">
    <location>
        <position position="9"/>
    </location>
    <ligand>
        <name>Mg(2+)</name>
        <dbReference type="ChEBI" id="CHEBI:18420"/>
    </ligand>
</feature>
<dbReference type="InterPro" id="IPR036775">
    <property type="entry name" value="DNA_pol_Y-fam_lit_finger_sf"/>
</dbReference>
<dbReference type="HAMAP" id="MF_01113">
    <property type="entry name" value="DNApol_IV"/>
    <property type="match status" value="1"/>
</dbReference>
<name>A0A075FG64_9ARCH</name>
<dbReference type="CDD" id="cd03586">
    <property type="entry name" value="PolY_Pol_IV_kappa"/>
    <property type="match status" value="1"/>
</dbReference>
<dbReference type="Gene3D" id="3.30.1490.100">
    <property type="entry name" value="DNA polymerase, Y-family, little finger domain"/>
    <property type="match status" value="1"/>
</dbReference>
<keyword evidence="10 15" id="KW-0460">Magnesium</keyword>
<dbReference type="GO" id="GO:0005737">
    <property type="term" value="C:cytoplasm"/>
    <property type="evidence" value="ECO:0007669"/>
    <property type="project" value="UniProtKB-SubCell"/>
</dbReference>
<evidence type="ECO:0000256" key="12">
    <source>
        <dbReference type="ARBA" id="ARBA00023125"/>
    </source>
</evidence>
<evidence type="ECO:0000256" key="10">
    <source>
        <dbReference type="ARBA" id="ARBA00022842"/>
    </source>
</evidence>
<dbReference type="InterPro" id="IPR043502">
    <property type="entry name" value="DNA/RNA_pol_sf"/>
</dbReference>
<proteinExistence type="inferred from homology"/>
<dbReference type="GO" id="GO:0042276">
    <property type="term" value="P:error-prone translesion synthesis"/>
    <property type="evidence" value="ECO:0007669"/>
    <property type="project" value="TreeGrafter"/>
</dbReference>
<dbReference type="PANTHER" id="PTHR11076:SF33">
    <property type="entry name" value="DNA POLYMERASE KAPPA"/>
    <property type="match status" value="1"/>
</dbReference>
<evidence type="ECO:0000256" key="1">
    <source>
        <dbReference type="ARBA" id="ARBA00004496"/>
    </source>
</evidence>
<keyword evidence="3 15" id="KW-0515">Mutator protein</keyword>
<dbReference type="Pfam" id="PF00817">
    <property type="entry name" value="IMS"/>
    <property type="match status" value="1"/>
</dbReference>
<evidence type="ECO:0000313" key="17">
    <source>
        <dbReference type="EMBL" id="AIE90340.1"/>
    </source>
</evidence>
<protein>
    <recommendedName>
        <fullName evidence="15">DNA polymerase IV</fullName>
        <shortName evidence="15">Pol IV</shortName>
        <ecNumber evidence="15">2.7.7.7</ecNumber>
    </recommendedName>
</protein>
<dbReference type="InterPro" id="IPR043128">
    <property type="entry name" value="Rev_trsase/Diguanyl_cyclase"/>
</dbReference>
<feature type="domain" description="UmuC" evidence="16">
    <location>
        <begin position="5"/>
        <end position="192"/>
    </location>
</feature>
<comment type="function">
    <text evidence="15">Poorly processive, error-prone DNA polymerase involved in untargeted mutagenesis. Copies undamaged DNA at stalled replication forks, which arise in vivo from mismatched or misaligned primer ends. These misaligned primers can be extended by PolIV. Exhibits no 3'-5' exonuclease (proofreading) activity. May be involved in translesional synthesis.</text>
</comment>
<dbReference type="GO" id="GO:0003887">
    <property type="term" value="F:DNA-directed DNA polymerase activity"/>
    <property type="evidence" value="ECO:0007669"/>
    <property type="project" value="UniProtKB-UniRule"/>
</dbReference>
<evidence type="ECO:0000256" key="2">
    <source>
        <dbReference type="ARBA" id="ARBA00010945"/>
    </source>
</evidence>
<feature type="site" description="Substrate discrimination" evidence="15">
    <location>
        <position position="14"/>
    </location>
</feature>
<feature type="binding site" evidence="15">
    <location>
        <position position="109"/>
    </location>
    <ligand>
        <name>Mg(2+)</name>
        <dbReference type="ChEBI" id="CHEBI:18420"/>
    </ligand>
</feature>
<keyword evidence="5 15" id="KW-0808">Transferase</keyword>
<keyword evidence="9 15" id="KW-0227">DNA damage</keyword>
<dbReference type="SUPFAM" id="SSF56672">
    <property type="entry name" value="DNA/RNA polymerases"/>
    <property type="match status" value="1"/>
</dbReference>
<dbReference type="Pfam" id="PF21999">
    <property type="entry name" value="IMS_HHH_1"/>
    <property type="match status" value="1"/>
</dbReference>
<dbReference type="Gene3D" id="3.30.70.270">
    <property type="match status" value="1"/>
</dbReference>
<dbReference type="AlphaFoldDB" id="A0A075FG64"/>